<dbReference type="SMART" id="SM00388">
    <property type="entry name" value="HisKA"/>
    <property type="match status" value="1"/>
</dbReference>
<dbReference type="SUPFAM" id="SSF63829">
    <property type="entry name" value="Calcium-dependent phosphotriesterase"/>
    <property type="match status" value="2"/>
</dbReference>
<dbReference type="GO" id="GO:0043565">
    <property type="term" value="F:sequence-specific DNA binding"/>
    <property type="evidence" value="ECO:0007669"/>
    <property type="project" value="InterPro"/>
</dbReference>
<dbReference type="InterPro" id="IPR001789">
    <property type="entry name" value="Sig_transdc_resp-reg_receiver"/>
</dbReference>
<keyword evidence="3 8" id="KW-0597">Phosphoprotein</keyword>
<evidence type="ECO:0000256" key="3">
    <source>
        <dbReference type="ARBA" id="ARBA00022553"/>
    </source>
</evidence>
<dbReference type="InterPro" id="IPR036097">
    <property type="entry name" value="HisK_dim/P_sf"/>
</dbReference>
<dbReference type="InterPro" id="IPR009057">
    <property type="entry name" value="Homeodomain-like_sf"/>
</dbReference>
<evidence type="ECO:0000259" key="12">
    <source>
        <dbReference type="PROSITE" id="PS50110"/>
    </source>
</evidence>
<keyword evidence="7" id="KW-0804">Transcription</keyword>
<dbReference type="GO" id="GO:0000155">
    <property type="term" value="F:phosphorelay sensor kinase activity"/>
    <property type="evidence" value="ECO:0007669"/>
    <property type="project" value="InterPro"/>
</dbReference>
<dbReference type="InterPro" id="IPR003594">
    <property type="entry name" value="HATPase_dom"/>
</dbReference>
<dbReference type="PANTHER" id="PTHR43547">
    <property type="entry name" value="TWO-COMPONENT HISTIDINE KINASE"/>
    <property type="match status" value="1"/>
</dbReference>
<dbReference type="InterPro" id="IPR003661">
    <property type="entry name" value="HisK_dim/P_dom"/>
</dbReference>
<dbReference type="SUPFAM" id="SSF47384">
    <property type="entry name" value="Homodimeric domain of signal transducing histidine kinase"/>
    <property type="match status" value="1"/>
</dbReference>
<evidence type="ECO:0000256" key="4">
    <source>
        <dbReference type="ARBA" id="ARBA00022679"/>
    </source>
</evidence>
<dbReference type="SUPFAM" id="SSF52172">
    <property type="entry name" value="CheY-like"/>
    <property type="match status" value="1"/>
</dbReference>
<keyword evidence="13" id="KW-0238">DNA-binding</keyword>
<dbReference type="SUPFAM" id="SSF55874">
    <property type="entry name" value="ATPase domain of HSP90 chaperone/DNA topoisomerase II/histidine kinase"/>
    <property type="match status" value="1"/>
</dbReference>
<evidence type="ECO:0000256" key="8">
    <source>
        <dbReference type="PROSITE-ProRule" id="PRU00169"/>
    </source>
</evidence>
<dbReference type="FunFam" id="2.60.40.10:FF:000791">
    <property type="entry name" value="Two-component system sensor histidine kinase/response regulator"/>
    <property type="match status" value="1"/>
</dbReference>
<evidence type="ECO:0000259" key="11">
    <source>
        <dbReference type="PROSITE" id="PS50109"/>
    </source>
</evidence>
<keyword evidence="6" id="KW-0805">Transcription regulation</keyword>
<organism evidence="13 14">
    <name type="scientific">Neolewinella aquimaris</name>
    <dbReference type="NCBI Taxonomy" id="1835722"/>
    <lineage>
        <taxon>Bacteria</taxon>
        <taxon>Pseudomonadati</taxon>
        <taxon>Bacteroidota</taxon>
        <taxon>Saprospiria</taxon>
        <taxon>Saprospirales</taxon>
        <taxon>Lewinellaceae</taxon>
        <taxon>Neolewinella</taxon>
    </lineage>
</organism>
<feature type="domain" description="HTH araC/xylS-type" evidence="10">
    <location>
        <begin position="1303"/>
        <end position="1402"/>
    </location>
</feature>
<evidence type="ECO:0000259" key="10">
    <source>
        <dbReference type="PROSITE" id="PS01124"/>
    </source>
</evidence>
<dbReference type="Gene3D" id="3.30.565.10">
    <property type="entry name" value="Histidine kinase-like ATPase, C-terminal domain"/>
    <property type="match status" value="1"/>
</dbReference>
<feature type="signal peptide" evidence="9">
    <location>
        <begin position="1"/>
        <end position="20"/>
    </location>
</feature>
<dbReference type="Pfam" id="PF07494">
    <property type="entry name" value="Reg_prop"/>
    <property type="match status" value="7"/>
</dbReference>
<dbReference type="CDD" id="cd17574">
    <property type="entry name" value="REC_OmpR"/>
    <property type="match status" value="1"/>
</dbReference>
<reference evidence="13 14" key="1">
    <citation type="submission" date="2020-08" db="EMBL/GenBank/DDBJ databases">
        <title>Genomic Encyclopedia of Type Strains, Phase IV (KMG-IV): sequencing the most valuable type-strain genomes for metagenomic binning, comparative biology and taxonomic classification.</title>
        <authorList>
            <person name="Goeker M."/>
        </authorList>
    </citation>
    <scope>NUCLEOTIDE SEQUENCE [LARGE SCALE GENOMIC DNA]</scope>
    <source>
        <strain evidence="13 14">DSM 105137</strain>
    </source>
</reference>
<dbReference type="Proteomes" id="UP000576209">
    <property type="component" value="Unassembled WGS sequence"/>
</dbReference>
<comment type="catalytic activity">
    <reaction evidence="1">
        <text>ATP + protein L-histidine = ADP + protein N-phospho-L-histidine.</text>
        <dbReference type="EC" id="2.7.13.3"/>
    </reaction>
</comment>
<dbReference type="GO" id="GO:0003700">
    <property type="term" value="F:DNA-binding transcription factor activity"/>
    <property type="evidence" value="ECO:0007669"/>
    <property type="project" value="InterPro"/>
</dbReference>
<evidence type="ECO:0000256" key="5">
    <source>
        <dbReference type="ARBA" id="ARBA00022777"/>
    </source>
</evidence>
<dbReference type="InterPro" id="IPR018060">
    <property type="entry name" value="HTH_AraC"/>
</dbReference>
<evidence type="ECO:0000256" key="6">
    <source>
        <dbReference type="ARBA" id="ARBA00023015"/>
    </source>
</evidence>
<dbReference type="Gene3D" id="1.10.287.130">
    <property type="match status" value="1"/>
</dbReference>
<dbReference type="InterPro" id="IPR005467">
    <property type="entry name" value="His_kinase_dom"/>
</dbReference>
<dbReference type="SMART" id="SM00342">
    <property type="entry name" value="HTH_ARAC"/>
    <property type="match status" value="1"/>
</dbReference>
<feature type="domain" description="Histidine kinase" evidence="11">
    <location>
        <begin position="866"/>
        <end position="1098"/>
    </location>
</feature>
<feature type="chain" id="PRO_5033017083" description="histidine kinase" evidence="9">
    <location>
        <begin position="21"/>
        <end position="1409"/>
    </location>
</feature>
<dbReference type="FunFam" id="1.10.287.130:FF:000045">
    <property type="entry name" value="Two-component system sensor histidine kinase/response regulator"/>
    <property type="match status" value="1"/>
</dbReference>
<dbReference type="InterPro" id="IPR004358">
    <property type="entry name" value="Sig_transdc_His_kin-like_C"/>
</dbReference>
<dbReference type="InterPro" id="IPR015943">
    <property type="entry name" value="WD40/YVTN_repeat-like_dom_sf"/>
</dbReference>
<dbReference type="Pfam" id="PF00512">
    <property type="entry name" value="HisKA"/>
    <property type="match status" value="1"/>
</dbReference>
<dbReference type="InterPro" id="IPR036890">
    <property type="entry name" value="HATPase_C_sf"/>
</dbReference>
<dbReference type="Pfam" id="PF12833">
    <property type="entry name" value="HTH_18"/>
    <property type="match status" value="1"/>
</dbReference>
<dbReference type="InterPro" id="IPR011006">
    <property type="entry name" value="CheY-like_superfamily"/>
</dbReference>
<dbReference type="Pfam" id="PF02518">
    <property type="entry name" value="HATPase_c"/>
    <property type="match status" value="1"/>
</dbReference>
<dbReference type="PANTHER" id="PTHR43547:SF2">
    <property type="entry name" value="HYBRID SIGNAL TRANSDUCTION HISTIDINE KINASE C"/>
    <property type="match status" value="1"/>
</dbReference>
<evidence type="ECO:0000256" key="7">
    <source>
        <dbReference type="ARBA" id="ARBA00023163"/>
    </source>
</evidence>
<dbReference type="InterPro" id="IPR011123">
    <property type="entry name" value="Y_Y_Y"/>
</dbReference>
<comment type="caution">
    <text evidence="13">The sequence shown here is derived from an EMBL/GenBank/DDBJ whole genome shotgun (WGS) entry which is preliminary data.</text>
</comment>
<dbReference type="Pfam" id="PF07495">
    <property type="entry name" value="Y_Y_Y"/>
    <property type="match status" value="1"/>
</dbReference>
<evidence type="ECO:0000313" key="14">
    <source>
        <dbReference type="Proteomes" id="UP000576209"/>
    </source>
</evidence>
<evidence type="ECO:0000256" key="9">
    <source>
        <dbReference type="SAM" id="SignalP"/>
    </source>
</evidence>
<keyword evidence="5 13" id="KW-0418">Kinase</keyword>
<gene>
    <name evidence="13" type="ORF">GGR28_001224</name>
</gene>
<sequence length="1409" mass="157127">MTTVLRLCCLIILVSVLRLSAQDAPGYFEYLTSENGLTENHVNAIHQDKQGYLWFGTFDGLNRYDGYEVVTYKPDPNRSNTLSGLLIFAMSSDLHGNIWIGTTGTGLNRFDPLTNTFEYFGPDDGRQNSLVSNTVQSMLTDSRNRLLVGTDKGLSILDLNGSDAAQRTSFTNYEVNGLNLRIETIFEDRDGTIWLGTDRGLYKMIESNGDGVQFVRIAIPTIASDQNTINDITQTADGQLVIGGTSGLYYQLRSPGNIEFAKVGYLPVTSMVLDTTTDHLWVGTSQGLQAFTAGEFGEAPRSVMHFTNVTSDRRSLSNNNITEVYLDHSGILWIGTFGGGVNKFDPRGKRFFQLQHTDQPTSLSNNGVRAVYQDRSGGVWVGTVGGGVNYSPTSLQPGKEANFTVLDPPKRVYSILEINNASGHKVLLGSDSGPGLFEVDLNEPTLTARPNRSVDRAIFSMIEANDGTIWLGSYAGGLYRWVPQSDGTYDKTVFRSNGSGTSLPSDIVRSLLEDRSGNLWIGTGDGLARISADSVQLDNPSFRVFRNIPGEVSSLSHNYILPLFEASNGDIWIGTFGGGLNRYVPGSEGKTDHFVHITERGGLRSGVIKAILEDSRGHLWLSSNKGITRYDPRSSDLINFDYSDGLQSNEFQELAAVRQHDGTMIFGGVNGINLFDPGTITPNTVEARPIITELSIGNETVGINDTLNGRVLLTQSISHTDRLNLTYRENSLSLKFAGLHFASPGKNRYAYRLVGFDDDWIYTTADQRSATYTNLPYDDYTFEVKAANSDGIWQDAPATLDISIAPPFYATHFAFVLYGLAFLGLLYAIRRYSIIDAEEKNRLLIKRVSQEKTEELNQLKLQFFTNISHEFRTPLTLITSPLESLIQSGENIPPLRRDQFYHLMYKNSKYLLRLVDQLLDFRRLDQGQMPLQVSKRDIVEFVSEATAPFEFLATKKNVAFSIEAEESPITTWFDPDVLEKVLFNLLSNAFKFTPTGGRVQLNIRKTNSEDPHFKTHLDTYGAVCISVANTGPGLSRKQLTRIFDRFYKSTAEGLQNREGAGIGLAFTKTLVDLHHGYINAESEVGEETVFHVRLALDKNHYKKSEIAQQSTVNYVPQSDPIDYFMPDENLGEEELNALQINKLPAAHRQDDDESPLLLYIDDNSDLRNFIRQGFANDFRVIAADGGAAGIELAKTSLPDIVISDVMMPEVDGMQVLEALKNDPRTSHIPVIMLTAKDTEESVAEGLGYGADGYVTKPFNLELLRQQIINIVNYREALRARFRQEVITSPKEVTVTNADEEFLQQAMDIVEENMSNTDFTVEQLVREMSVSRSKLYLKLKALTGQSSSEFVRTIRLKRAVQLLEDSNYSVKEVMFMTGFNTASYFSKCFKQQFGIVPSEYMKKKREDAEV</sequence>
<accession>A0A840E054</accession>
<dbReference type="FunFam" id="1.10.10.60:FF:000284">
    <property type="entry name" value="Two-component system sensor histidine kinase/response regulator"/>
    <property type="match status" value="1"/>
</dbReference>
<keyword evidence="14" id="KW-1185">Reference proteome</keyword>
<evidence type="ECO:0000313" key="13">
    <source>
        <dbReference type="EMBL" id="MBB4078611.1"/>
    </source>
</evidence>
<feature type="modified residue" description="4-aspartylphosphate" evidence="8">
    <location>
        <position position="1204"/>
    </location>
</feature>
<protein>
    <recommendedName>
        <fullName evidence="2">histidine kinase</fullName>
        <ecNumber evidence="2">2.7.13.3</ecNumber>
    </recommendedName>
</protein>
<dbReference type="EMBL" id="JACIFF010000002">
    <property type="protein sequence ID" value="MBB4078611.1"/>
    <property type="molecule type" value="Genomic_DNA"/>
</dbReference>
<dbReference type="InterPro" id="IPR011110">
    <property type="entry name" value="Reg_prop"/>
</dbReference>
<dbReference type="PROSITE" id="PS01124">
    <property type="entry name" value="HTH_ARAC_FAMILY_2"/>
    <property type="match status" value="1"/>
</dbReference>
<dbReference type="Gene3D" id="2.60.40.10">
    <property type="entry name" value="Immunoglobulins"/>
    <property type="match status" value="1"/>
</dbReference>
<feature type="domain" description="Response regulatory" evidence="12">
    <location>
        <begin position="1156"/>
        <end position="1271"/>
    </location>
</feature>
<proteinExistence type="predicted"/>
<dbReference type="CDD" id="cd00082">
    <property type="entry name" value="HisKA"/>
    <property type="match status" value="1"/>
</dbReference>
<keyword evidence="9" id="KW-0732">Signal</keyword>
<dbReference type="PROSITE" id="PS50110">
    <property type="entry name" value="RESPONSE_REGULATORY"/>
    <property type="match status" value="1"/>
</dbReference>
<dbReference type="PRINTS" id="PR00344">
    <property type="entry name" value="BCTRLSENSOR"/>
</dbReference>
<evidence type="ECO:0000256" key="2">
    <source>
        <dbReference type="ARBA" id="ARBA00012438"/>
    </source>
</evidence>
<keyword evidence="4" id="KW-0808">Transferase</keyword>
<dbReference type="RefSeq" id="WP_183494851.1">
    <property type="nucleotide sequence ID" value="NZ_JACIFF010000002.1"/>
</dbReference>
<dbReference type="PROSITE" id="PS50109">
    <property type="entry name" value="HIS_KIN"/>
    <property type="match status" value="1"/>
</dbReference>
<dbReference type="Gene3D" id="2.130.10.10">
    <property type="entry name" value="YVTN repeat-like/Quinoprotein amine dehydrogenase"/>
    <property type="match status" value="3"/>
</dbReference>
<dbReference type="SMART" id="SM00448">
    <property type="entry name" value="REC"/>
    <property type="match status" value="1"/>
</dbReference>
<dbReference type="EC" id="2.7.13.3" evidence="2"/>
<evidence type="ECO:0000256" key="1">
    <source>
        <dbReference type="ARBA" id="ARBA00000085"/>
    </source>
</evidence>
<dbReference type="SMART" id="SM00387">
    <property type="entry name" value="HATPase_c"/>
    <property type="match status" value="1"/>
</dbReference>
<name>A0A840E054_9BACT</name>
<dbReference type="FunFam" id="3.30.565.10:FF:000006">
    <property type="entry name" value="Sensor histidine kinase WalK"/>
    <property type="match status" value="1"/>
</dbReference>
<dbReference type="InterPro" id="IPR013783">
    <property type="entry name" value="Ig-like_fold"/>
</dbReference>
<dbReference type="SUPFAM" id="SSF46689">
    <property type="entry name" value="Homeodomain-like"/>
    <property type="match status" value="1"/>
</dbReference>
<dbReference type="Pfam" id="PF00072">
    <property type="entry name" value="Response_reg"/>
    <property type="match status" value="1"/>
</dbReference>
<dbReference type="Gene3D" id="3.40.50.2300">
    <property type="match status" value="1"/>
</dbReference>
<dbReference type="CDD" id="cd00075">
    <property type="entry name" value="HATPase"/>
    <property type="match status" value="1"/>
</dbReference>
<dbReference type="Gene3D" id="1.10.10.60">
    <property type="entry name" value="Homeodomain-like"/>
    <property type="match status" value="1"/>
</dbReference>